<evidence type="ECO:0000313" key="2">
    <source>
        <dbReference type="Proteomes" id="UP000002743"/>
    </source>
</evidence>
<organism evidence="1 2">
    <name type="scientific">Methylovorus glucosotrophus (strain SIP3-4)</name>
    <dbReference type="NCBI Taxonomy" id="582744"/>
    <lineage>
        <taxon>Bacteria</taxon>
        <taxon>Pseudomonadati</taxon>
        <taxon>Pseudomonadota</taxon>
        <taxon>Betaproteobacteria</taxon>
        <taxon>Nitrosomonadales</taxon>
        <taxon>Methylophilaceae</taxon>
        <taxon>Methylovorus</taxon>
    </lineage>
</organism>
<dbReference type="OrthoDB" id="6650149at2"/>
<reference evidence="2" key="1">
    <citation type="submission" date="2009-07" db="EMBL/GenBank/DDBJ databases">
        <title>Complete sequence of chromosome of Methylovorus sp. SIP3-4.</title>
        <authorList>
            <person name="Lucas S."/>
            <person name="Copeland A."/>
            <person name="Lapidus A."/>
            <person name="Glavina del Rio T."/>
            <person name="Tice H."/>
            <person name="Bruce D."/>
            <person name="Goodwin L."/>
            <person name="Pitluck S."/>
            <person name="Clum A."/>
            <person name="Larimer F."/>
            <person name="Land M."/>
            <person name="Hauser L."/>
            <person name="Kyrpides N."/>
            <person name="Mikhailova N."/>
            <person name="Kayluzhnaya M."/>
            <person name="Chistoserdova L."/>
        </authorList>
    </citation>
    <scope>NUCLEOTIDE SEQUENCE [LARGE SCALE GENOMIC DNA]</scope>
    <source>
        <strain evidence="2">SIP3-4</strain>
    </source>
</reference>
<gene>
    <name evidence="1" type="ordered locus">Msip34_1622</name>
</gene>
<dbReference type="AlphaFoldDB" id="C6XE92"/>
<keyword evidence="2" id="KW-1185">Reference proteome</keyword>
<dbReference type="HOGENOM" id="CLU_110248_1_0_4"/>
<reference evidence="1 2" key="2">
    <citation type="journal article" date="2011" name="J. Bacteriol.">
        <title>Genomes of three methylotrophs from a single niche uncover genetic and metabolic divergence of Methylophilaceae.</title>
        <authorList>
            <person name="Lapidus A."/>
            <person name="Clum A."/>
            <person name="Labutti K."/>
            <person name="Kaluzhnaya M.G."/>
            <person name="Lim S."/>
            <person name="Beck D.A."/>
            <person name="Glavina Del Rio T."/>
            <person name="Nolan M."/>
            <person name="Mavromatis K."/>
            <person name="Huntemann M."/>
            <person name="Lucas S."/>
            <person name="Lidstrom M.E."/>
            <person name="Ivanova N."/>
            <person name="Chistoserdova L."/>
        </authorList>
    </citation>
    <scope>NUCLEOTIDE SEQUENCE [LARGE SCALE GENOMIC DNA]</scope>
    <source>
        <strain evidence="1 2">SIP3-4</strain>
    </source>
</reference>
<dbReference type="KEGG" id="mei:Msip34_1622"/>
<name>C6XE92_METGS</name>
<protein>
    <recommendedName>
        <fullName evidence="3">HK97 gp10 family phage protein</fullName>
    </recommendedName>
</protein>
<proteinExistence type="predicted"/>
<dbReference type="STRING" id="582744.Msip34_1622"/>
<dbReference type="eggNOG" id="ENOG502ZDW4">
    <property type="taxonomic scope" value="Bacteria"/>
</dbReference>
<dbReference type="Proteomes" id="UP000002743">
    <property type="component" value="Chromosome"/>
</dbReference>
<evidence type="ECO:0008006" key="3">
    <source>
        <dbReference type="Google" id="ProtNLM"/>
    </source>
</evidence>
<sequence length="142" mass="15996">MNNDQFRMDIAKAIEKAKQKQELFVQKVVLEIFTRVVIKSPVSTGRFRANWHISDGPYTYVDDKTDKQPYGAAPGFDNVLQADRQIAGMLKLSVVYILNALPYAKKLEYEGWSDQAPAGMVRVTLAEINTIINNAAFEVKSL</sequence>
<dbReference type="RefSeq" id="WP_015830282.1">
    <property type="nucleotide sequence ID" value="NC_012969.1"/>
</dbReference>
<evidence type="ECO:0000313" key="1">
    <source>
        <dbReference type="EMBL" id="ACT50867.1"/>
    </source>
</evidence>
<dbReference type="EMBL" id="CP001674">
    <property type="protein sequence ID" value="ACT50867.1"/>
    <property type="molecule type" value="Genomic_DNA"/>
</dbReference>
<accession>C6XE92</accession>